<evidence type="ECO:0000313" key="1">
    <source>
        <dbReference type="EMBL" id="BBZ58777.1"/>
    </source>
</evidence>
<organism evidence="1 2">
    <name type="scientific">Mycolicibacterium monacense</name>
    <name type="common">Mycobacterium monacense</name>
    <dbReference type="NCBI Taxonomy" id="85693"/>
    <lineage>
        <taxon>Bacteria</taxon>
        <taxon>Bacillati</taxon>
        <taxon>Actinomycetota</taxon>
        <taxon>Actinomycetes</taxon>
        <taxon>Mycobacteriales</taxon>
        <taxon>Mycobacteriaceae</taxon>
        <taxon>Mycolicibacterium</taxon>
    </lineage>
</organism>
<dbReference type="EMBL" id="AP022617">
    <property type="protein sequence ID" value="BBZ58777.1"/>
    <property type="molecule type" value="Genomic_DNA"/>
</dbReference>
<keyword evidence="2" id="KW-1185">Reference proteome</keyword>
<gene>
    <name evidence="1" type="ORF">MMON_00780</name>
</gene>
<dbReference type="Proteomes" id="UP000466039">
    <property type="component" value="Chromosome"/>
</dbReference>
<name>A0AAD1MXJ8_MYCMB</name>
<proteinExistence type="predicted"/>
<sequence length="93" mass="10163">MMCEPARITERIANLAGEQMILDKIFHTLGQPLVGGAMLFNSVRASDFLLREDRTIKQRGPGDEYPVAKGVGCGPTARARLPQGLGRQVLAER</sequence>
<reference evidence="1 2" key="1">
    <citation type="journal article" date="2019" name="Emerg. Microbes Infect.">
        <title>Comprehensive subspecies identification of 175 nontuberculous mycobacteria species based on 7547 genomic profiles.</title>
        <authorList>
            <person name="Matsumoto Y."/>
            <person name="Kinjo T."/>
            <person name="Motooka D."/>
            <person name="Nabeya D."/>
            <person name="Jung N."/>
            <person name="Uechi K."/>
            <person name="Horii T."/>
            <person name="Iida T."/>
            <person name="Fujita J."/>
            <person name="Nakamura S."/>
        </authorList>
    </citation>
    <scope>NUCLEOTIDE SEQUENCE [LARGE SCALE GENOMIC DNA]</scope>
    <source>
        <strain evidence="1 2">JCM 15658</strain>
    </source>
</reference>
<accession>A0AAD1MXJ8</accession>
<dbReference type="AlphaFoldDB" id="A0AAD1MXJ8"/>
<evidence type="ECO:0000313" key="2">
    <source>
        <dbReference type="Proteomes" id="UP000466039"/>
    </source>
</evidence>
<protein>
    <submittedName>
        <fullName evidence="1">Uncharacterized protein</fullName>
    </submittedName>
</protein>